<dbReference type="AlphaFoldDB" id="A0A139A0S7"/>
<proteinExistence type="predicted"/>
<reference evidence="1 2" key="1">
    <citation type="journal article" date="2015" name="Genome Biol. Evol.">
        <title>Phylogenomic analyses indicate that early fungi evolved digesting cell walls of algal ancestors of land plants.</title>
        <authorList>
            <person name="Chang Y."/>
            <person name="Wang S."/>
            <person name="Sekimoto S."/>
            <person name="Aerts A.L."/>
            <person name="Choi C."/>
            <person name="Clum A."/>
            <person name="LaButti K.M."/>
            <person name="Lindquist E.A."/>
            <person name="Yee Ngan C."/>
            <person name="Ohm R.A."/>
            <person name="Salamov A.A."/>
            <person name="Grigoriev I.V."/>
            <person name="Spatafora J.W."/>
            <person name="Berbee M.L."/>
        </authorList>
    </citation>
    <scope>NUCLEOTIDE SEQUENCE [LARGE SCALE GENOMIC DNA]</scope>
    <source>
        <strain evidence="1 2">JEL478</strain>
    </source>
</reference>
<accession>A0A139A0S7</accession>
<name>A0A139A0S7_GONPJ</name>
<gene>
    <name evidence="1" type="ORF">M427DRAFT_37330</name>
</gene>
<keyword evidence="2" id="KW-1185">Reference proteome</keyword>
<dbReference type="Pfam" id="PF10294">
    <property type="entry name" value="Methyltransf_16"/>
    <property type="match status" value="1"/>
</dbReference>
<dbReference type="EMBL" id="KQ965827">
    <property type="protein sequence ID" value="KXS10380.1"/>
    <property type="molecule type" value="Genomic_DNA"/>
</dbReference>
<dbReference type="SUPFAM" id="SSF53335">
    <property type="entry name" value="S-adenosyl-L-methionine-dependent methyltransferases"/>
    <property type="match status" value="1"/>
</dbReference>
<evidence type="ECO:0008006" key="3">
    <source>
        <dbReference type="Google" id="ProtNLM"/>
    </source>
</evidence>
<dbReference type="STRING" id="1344416.A0A139A0S7"/>
<evidence type="ECO:0000313" key="1">
    <source>
        <dbReference type="EMBL" id="KXS10380.1"/>
    </source>
</evidence>
<dbReference type="Gene3D" id="3.40.50.150">
    <property type="entry name" value="Vaccinia Virus protein VP39"/>
    <property type="match status" value="1"/>
</dbReference>
<dbReference type="InterPro" id="IPR029063">
    <property type="entry name" value="SAM-dependent_MTases_sf"/>
</dbReference>
<dbReference type="Proteomes" id="UP000070544">
    <property type="component" value="Unassembled WGS sequence"/>
</dbReference>
<dbReference type="PANTHER" id="PTHR14614">
    <property type="entry name" value="HEPATOCELLULAR CARCINOMA-ASSOCIATED ANTIGEN"/>
    <property type="match status" value="1"/>
</dbReference>
<sequence length="268" mass="28941">MNQSRTLTIANVQITLTQDSTSGSHATTIWPAGLLLSHYISSIYSSRAKHRSLPSLDQKSVVDLGSGTGICAIVASRVLGASWTFATDLSEHAKGILAANIAANRVAGDLPPARDVQQLSSSGTLDADVVVTSETPKTPRSSNPTRPAPPILASVPLDWLSPTLPPTLLPHLPFSLILGSDTLFSLALLPAFFRTLTALSGPRTIALLATESRDPAVIEEAWKEAARCGWFVKKLTWDKIRKTVGKLDEQWWEEVEGAQVFELKRKRG</sequence>
<protein>
    <recommendedName>
        <fullName evidence="3">S-adenosyl-L-methionine-dependent methyltransferase</fullName>
    </recommendedName>
</protein>
<dbReference type="OrthoDB" id="194386at2759"/>
<evidence type="ECO:0000313" key="2">
    <source>
        <dbReference type="Proteomes" id="UP000070544"/>
    </source>
</evidence>
<dbReference type="InterPro" id="IPR019410">
    <property type="entry name" value="Methyltransf_16"/>
</dbReference>
<organism evidence="1 2">
    <name type="scientific">Gonapodya prolifera (strain JEL478)</name>
    <name type="common">Monoblepharis prolifera</name>
    <dbReference type="NCBI Taxonomy" id="1344416"/>
    <lineage>
        <taxon>Eukaryota</taxon>
        <taxon>Fungi</taxon>
        <taxon>Fungi incertae sedis</taxon>
        <taxon>Chytridiomycota</taxon>
        <taxon>Chytridiomycota incertae sedis</taxon>
        <taxon>Monoblepharidomycetes</taxon>
        <taxon>Monoblepharidales</taxon>
        <taxon>Gonapodyaceae</taxon>
        <taxon>Gonapodya</taxon>
    </lineage>
</organism>